<feature type="coiled-coil region" evidence="1">
    <location>
        <begin position="696"/>
        <end position="723"/>
    </location>
</feature>
<dbReference type="Proteomes" id="UP001201980">
    <property type="component" value="Unassembled WGS sequence"/>
</dbReference>
<accession>A0AAD5RK84</accession>
<gene>
    <name evidence="3" type="ORF">MKZ38_005421</name>
</gene>
<keyword evidence="4" id="KW-1185">Reference proteome</keyword>
<feature type="compositionally biased region" description="Polar residues" evidence="2">
    <location>
        <begin position="69"/>
        <end position="79"/>
    </location>
</feature>
<dbReference type="InterPro" id="IPR036322">
    <property type="entry name" value="WD40_repeat_dom_sf"/>
</dbReference>
<keyword evidence="1" id="KW-0175">Coiled coil</keyword>
<evidence type="ECO:0008006" key="5">
    <source>
        <dbReference type="Google" id="ProtNLM"/>
    </source>
</evidence>
<name>A0AAD5RK84_9PEZI</name>
<reference evidence="3" key="1">
    <citation type="submission" date="2022-07" db="EMBL/GenBank/DDBJ databases">
        <title>Draft genome sequence of Zalerion maritima ATCC 34329, a (micro)plastics degrading marine fungus.</title>
        <authorList>
            <person name="Paco A."/>
            <person name="Goncalves M.F.M."/>
            <person name="Rocha-Santos T.A.P."/>
            <person name="Alves A."/>
        </authorList>
    </citation>
    <scope>NUCLEOTIDE SEQUENCE</scope>
    <source>
        <strain evidence="3">ATCC 34329</strain>
    </source>
</reference>
<organism evidence="3 4">
    <name type="scientific">Zalerion maritima</name>
    <dbReference type="NCBI Taxonomy" id="339359"/>
    <lineage>
        <taxon>Eukaryota</taxon>
        <taxon>Fungi</taxon>
        <taxon>Dikarya</taxon>
        <taxon>Ascomycota</taxon>
        <taxon>Pezizomycotina</taxon>
        <taxon>Sordariomycetes</taxon>
        <taxon>Lulworthiomycetidae</taxon>
        <taxon>Lulworthiales</taxon>
        <taxon>Lulworthiaceae</taxon>
        <taxon>Zalerion</taxon>
    </lineage>
</organism>
<evidence type="ECO:0000313" key="3">
    <source>
        <dbReference type="EMBL" id="KAJ2896598.1"/>
    </source>
</evidence>
<dbReference type="AlphaFoldDB" id="A0AAD5RK84"/>
<dbReference type="SUPFAM" id="SSF50978">
    <property type="entry name" value="WD40 repeat-like"/>
    <property type="match status" value="1"/>
</dbReference>
<feature type="region of interest" description="Disordered" evidence="2">
    <location>
        <begin position="649"/>
        <end position="670"/>
    </location>
</feature>
<evidence type="ECO:0000256" key="1">
    <source>
        <dbReference type="SAM" id="Coils"/>
    </source>
</evidence>
<comment type="caution">
    <text evidence="3">The sequence shown here is derived from an EMBL/GenBank/DDBJ whole genome shotgun (WGS) entry which is preliminary data.</text>
</comment>
<evidence type="ECO:0000256" key="2">
    <source>
        <dbReference type="SAM" id="MobiDB-lite"/>
    </source>
</evidence>
<dbReference type="EMBL" id="JAKWBI020000323">
    <property type="protein sequence ID" value="KAJ2896598.1"/>
    <property type="molecule type" value="Genomic_DNA"/>
</dbReference>
<sequence length="735" mass="79368">MTSNPKPRVRRTAHNVQCSFLLPHRVHHVTSYPILSPQGATIIIYAHDNGITLLWRGGRRLMPRKDSSSSEIKNGTNGPPNGVPSEDAVMILDSDDDSPLVAPTRASSYIDKPSFEDSSSQSHESPDIIQTLHLVFGSPIHHIAALPVTPCPAEDAPYAGADILKEKMLFAVSSSSSEVYLVLLPLTPPSNESKAREELRSSLAAPLAGNGTWGEQVFTLGGQSQPSDGLALNLVKTKPTGKTESFSSPLPKVVVASHSREASGTLRLWEIGLDEKPKPQSHPRQPFQTEYIPSHLTGISFNPTHSTQILTSVSPHAVRIYDFAKPSFPDDETPGSFPSQGSWLLSLYPPFQRQSSRRKPVLATAWVSRGKAILALLADGQWGIWDIEGANSSGTTLFGKQSTGIKGAALTNFSITGYVEGTSGLRNPTSQKQPASGGDFVPMTPHTRKEAMLSSSGHERLFAIQGGIAVAPLPSRGAATGDESVVMWLGGSEHVVVIPGIAAFWASQERRGKSDGGGVNLFSGTTPTRMVRLDTLVAGLMGERCNGVETIVRLENGGPSRDVEQGVPIDIIIRGEHRLVIVRMGERGPGTKIGGVVGWKRKLGEHTKAFEPTSAIFVHPRPEKPSSIAFNLSVGGSLRAASARAGEAVQDSYQLPEPPQSKPRILPRPRSSGLTFVDQISKAADADEVDGEERNVEEEMLDIMEIDRELENMEDERLQGRKKVFFEEGFDDDAF</sequence>
<feature type="region of interest" description="Disordered" evidence="2">
    <location>
        <begin position="62"/>
        <end position="88"/>
    </location>
</feature>
<dbReference type="InterPro" id="IPR015943">
    <property type="entry name" value="WD40/YVTN_repeat-like_dom_sf"/>
</dbReference>
<protein>
    <recommendedName>
        <fullName evidence="5">Nucleoporin NUP37</fullName>
    </recommendedName>
</protein>
<dbReference type="Gene3D" id="2.130.10.10">
    <property type="entry name" value="YVTN repeat-like/Quinoprotein amine dehydrogenase"/>
    <property type="match status" value="1"/>
</dbReference>
<proteinExistence type="predicted"/>
<evidence type="ECO:0000313" key="4">
    <source>
        <dbReference type="Proteomes" id="UP001201980"/>
    </source>
</evidence>